<evidence type="ECO:0000313" key="3">
    <source>
        <dbReference type="Proteomes" id="UP000553459"/>
    </source>
</evidence>
<sequence length="66" mass="7725">MKKKLKTSSQFYNELRSYTRPEVDFTFIEMEEKIATGSAIIDPGRPTPTVDQQWDRQPDLSEDGDW</sequence>
<reference evidence="2 3" key="1">
    <citation type="submission" date="2019-11" db="EMBL/GenBank/DDBJ databases">
        <title>Characterization of Elizabethkingia argenteiflava sp. nov., isolated from inner surface of Soybean Pods.</title>
        <authorList>
            <person name="Mo S."/>
        </authorList>
    </citation>
    <scope>NUCLEOTIDE SEQUENCE [LARGE SCALE GENOMIC DNA]</scope>
    <source>
        <strain evidence="2 3">YB22</strain>
    </source>
</reference>
<comment type="caution">
    <text evidence="2">The sequence shown here is derived from an EMBL/GenBank/DDBJ whole genome shotgun (WGS) entry which is preliminary data.</text>
</comment>
<protein>
    <submittedName>
        <fullName evidence="2">Uncharacterized protein</fullName>
    </submittedName>
</protein>
<evidence type="ECO:0000256" key="1">
    <source>
        <dbReference type="SAM" id="MobiDB-lite"/>
    </source>
</evidence>
<dbReference type="AlphaFoldDB" id="A0A845PUD7"/>
<proteinExistence type="predicted"/>
<evidence type="ECO:0000313" key="2">
    <source>
        <dbReference type="EMBL" id="NAW50703.1"/>
    </source>
</evidence>
<dbReference type="EMBL" id="JAAABJ010000400">
    <property type="protein sequence ID" value="NAW50703.1"/>
    <property type="molecule type" value="Genomic_DNA"/>
</dbReference>
<organism evidence="2 3">
    <name type="scientific">Elizabethkingia argenteiflava</name>
    <dbReference type="NCBI Taxonomy" id="2681556"/>
    <lineage>
        <taxon>Bacteria</taxon>
        <taxon>Pseudomonadati</taxon>
        <taxon>Bacteroidota</taxon>
        <taxon>Flavobacteriia</taxon>
        <taxon>Flavobacteriales</taxon>
        <taxon>Weeksellaceae</taxon>
        <taxon>Elizabethkingia</taxon>
    </lineage>
</organism>
<name>A0A845PUD7_9FLAO</name>
<gene>
    <name evidence="2" type="ORF">GNY06_04645</name>
</gene>
<feature type="region of interest" description="Disordered" evidence="1">
    <location>
        <begin position="37"/>
        <end position="66"/>
    </location>
</feature>
<accession>A0A845PUD7</accession>
<dbReference type="Proteomes" id="UP000553459">
    <property type="component" value="Unassembled WGS sequence"/>
</dbReference>
<dbReference type="RefSeq" id="WP_166519021.1">
    <property type="nucleotide sequence ID" value="NZ_JAAABJ010000400.1"/>
</dbReference>
<keyword evidence="3" id="KW-1185">Reference proteome</keyword>